<proteinExistence type="predicted"/>
<dbReference type="PANTHER" id="PTHR41368:SF1">
    <property type="entry name" value="PROTEIN YGHO"/>
    <property type="match status" value="1"/>
</dbReference>
<name>A0A9D9HVA3_9BACT</name>
<dbReference type="AlphaFoldDB" id="A0A9D9HVA3"/>
<accession>A0A9D9HVA3</accession>
<dbReference type="InterPro" id="IPR039968">
    <property type="entry name" value="BcerS-like"/>
</dbReference>
<evidence type="ECO:0008006" key="3">
    <source>
        <dbReference type="Google" id="ProtNLM"/>
    </source>
</evidence>
<evidence type="ECO:0000313" key="2">
    <source>
        <dbReference type="Proteomes" id="UP000823641"/>
    </source>
</evidence>
<dbReference type="Proteomes" id="UP000823641">
    <property type="component" value="Unassembled WGS sequence"/>
</dbReference>
<dbReference type="EMBL" id="JADIMG010000089">
    <property type="protein sequence ID" value="MBO8460498.1"/>
    <property type="molecule type" value="Genomic_DNA"/>
</dbReference>
<dbReference type="InterPro" id="IPR016181">
    <property type="entry name" value="Acyl_CoA_acyltransferase"/>
</dbReference>
<dbReference type="PANTHER" id="PTHR41368">
    <property type="entry name" value="PROTEIN YGHO"/>
    <property type="match status" value="1"/>
</dbReference>
<sequence>MSVEIKEVRTSKELRKFVQFGIDLYKGNPYYCPPLVFDEMNTFNPKKNPALEVAEYVNYLAYKDGKIVGRITGLINHAANKAWNYKHVRFGWFDFIDDMEVSQALLEAVEKWGKERGMTAMNGPVGFTDWDHQGLLIEGYEYDSPMASLYNYPYYVKHFEAYGLVKEIDWIEYRIFPPKEVPERMMRVGSIIQEKYGLKIVKVKSCKELMKRFPNYSYMDVIDLAYQPLYNFQPLTPAQKKYYSEMYFPLLNFDFATLVTNDKDELVGVGVGMPNISDALRKSKGKLFPFGWYHILKALKTKHIKSFDLLLIAVRPDYQNKGVNSLFFIDQIPYFIQYGIESVETTAILEVNHKNQANFEYFEKLQHKRRRAYIKEI</sequence>
<reference evidence="1" key="2">
    <citation type="journal article" date="2021" name="PeerJ">
        <title>Extensive microbial diversity within the chicken gut microbiome revealed by metagenomics and culture.</title>
        <authorList>
            <person name="Gilroy R."/>
            <person name="Ravi A."/>
            <person name="Getino M."/>
            <person name="Pursley I."/>
            <person name="Horton D.L."/>
            <person name="Alikhan N.F."/>
            <person name="Baker D."/>
            <person name="Gharbi K."/>
            <person name="Hall N."/>
            <person name="Watson M."/>
            <person name="Adriaenssens E.M."/>
            <person name="Foster-Nyarko E."/>
            <person name="Jarju S."/>
            <person name="Secka A."/>
            <person name="Antonio M."/>
            <person name="Oren A."/>
            <person name="Chaudhuri R.R."/>
            <person name="La Ragione R."/>
            <person name="Hildebrand F."/>
            <person name="Pallen M.J."/>
        </authorList>
    </citation>
    <scope>NUCLEOTIDE SEQUENCE</scope>
    <source>
        <strain evidence="1">G3-3990</strain>
    </source>
</reference>
<dbReference type="Gene3D" id="3.40.630.30">
    <property type="match status" value="1"/>
</dbReference>
<dbReference type="SUPFAM" id="SSF55729">
    <property type="entry name" value="Acyl-CoA N-acyltransferases (Nat)"/>
    <property type="match status" value="1"/>
</dbReference>
<gene>
    <name evidence="1" type="ORF">IAA73_09225</name>
</gene>
<comment type="caution">
    <text evidence="1">The sequence shown here is derived from an EMBL/GenBank/DDBJ whole genome shotgun (WGS) entry which is preliminary data.</text>
</comment>
<protein>
    <recommendedName>
        <fullName evidence="3">N-acetyltransferase domain-containing protein</fullName>
    </recommendedName>
</protein>
<reference evidence="1" key="1">
    <citation type="submission" date="2020-10" db="EMBL/GenBank/DDBJ databases">
        <authorList>
            <person name="Gilroy R."/>
        </authorList>
    </citation>
    <scope>NUCLEOTIDE SEQUENCE</scope>
    <source>
        <strain evidence="1">G3-3990</strain>
    </source>
</reference>
<evidence type="ECO:0000313" key="1">
    <source>
        <dbReference type="EMBL" id="MBO8460498.1"/>
    </source>
</evidence>
<organism evidence="1 2">
    <name type="scientific">Candidatus Gallipaludibacter merdavium</name>
    <dbReference type="NCBI Taxonomy" id="2840839"/>
    <lineage>
        <taxon>Bacteria</taxon>
        <taxon>Pseudomonadati</taxon>
        <taxon>Bacteroidota</taxon>
        <taxon>Bacteroidia</taxon>
        <taxon>Bacteroidales</taxon>
        <taxon>Candidatus Gallipaludibacter</taxon>
    </lineage>
</organism>